<evidence type="ECO:0000256" key="3">
    <source>
        <dbReference type="ARBA" id="ARBA00022475"/>
    </source>
</evidence>
<evidence type="ECO:0000259" key="8">
    <source>
        <dbReference type="PROSITE" id="PS50928"/>
    </source>
</evidence>
<keyword evidence="6 7" id="KW-0472">Membrane</keyword>
<keyword evidence="5 7" id="KW-1133">Transmembrane helix</keyword>
<dbReference type="InterPro" id="IPR050366">
    <property type="entry name" value="BP-dependent_transpt_permease"/>
</dbReference>
<comment type="subcellular location">
    <subcellularLocation>
        <location evidence="1 7">Cell membrane</location>
        <topology evidence="1 7">Multi-pass membrane protein</topology>
    </subcellularLocation>
</comment>
<evidence type="ECO:0000313" key="9">
    <source>
        <dbReference type="EMBL" id="AVK96863.1"/>
    </source>
</evidence>
<protein>
    <submittedName>
        <fullName evidence="9 10">Peptide ABC transporter permease</fullName>
    </submittedName>
</protein>
<dbReference type="GeneID" id="48276850"/>
<dbReference type="RefSeq" id="WP_024361616.1">
    <property type="nucleotide sequence ID" value="NZ_CP019980.1"/>
</dbReference>
<evidence type="ECO:0000256" key="1">
    <source>
        <dbReference type="ARBA" id="ARBA00004651"/>
    </source>
</evidence>
<reference evidence="10 12" key="2">
    <citation type="submission" date="2018-06" db="EMBL/GenBank/DDBJ databases">
        <authorList>
            <consortium name="Pathogen Informatics"/>
            <person name="Doyle S."/>
        </authorList>
    </citation>
    <scope>NUCLEOTIDE SEQUENCE [LARGE SCALE GENOMIC DNA]</scope>
    <source>
        <strain evidence="10 12">NCTC10338</strain>
    </source>
</reference>
<gene>
    <name evidence="10" type="primary">appC_2</name>
    <name evidence="9" type="ORF">LS41612_11635</name>
    <name evidence="10" type="ORF">NCTC10338_02396</name>
</gene>
<dbReference type="SUPFAM" id="SSF161098">
    <property type="entry name" value="MetI-like"/>
    <property type="match status" value="1"/>
</dbReference>
<evidence type="ECO:0000313" key="10">
    <source>
        <dbReference type="EMBL" id="SUV17299.1"/>
    </source>
</evidence>
<accession>A0A2S0K0E1</accession>
<dbReference type="GO" id="GO:0055085">
    <property type="term" value="P:transmembrane transport"/>
    <property type="evidence" value="ECO:0007669"/>
    <property type="project" value="InterPro"/>
</dbReference>
<evidence type="ECO:0000256" key="5">
    <source>
        <dbReference type="ARBA" id="ARBA00022989"/>
    </source>
</evidence>
<dbReference type="PANTHER" id="PTHR43386">
    <property type="entry name" value="OLIGOPEPTIDE TRANSPORT SYSTEM PERMEASE PROTEIN APPC"/>
    <property type="match status" value="1"/>
</dbReference>
<dbReference type="EMBL" id="CP019980">
    <property type="protein sequence ID" value="AVK96863.1"/>
    <property type="molecule type" value="Genomic_DNA"/>
</dbReference>
<evidence type="ECO:0000256" key="6">
    <source>
        <dbReference type="ARBA" id="ARBA00023136"/>
    </source>
</evidence>
<proteinExistence type="inferred from homology"/>
<evidence type="ECO:0000313" key="11">
    <source>
        <dbReference type="Proteomes" id="UP000238825"/>
    </source>
</evidence>
<feature type="transmembrane region" description="Helical" evidence="7">
    <location>
        <begin position="105"/>
        <end position="131"/>
    </location>
</feature>
<dbReference type="Proteomes" id="UP000255295">
    <property type="component" value="Unassembled WGS sequence"/>
</dbReference>
<dbReference type="Proteomes" id="UP000238825">
    <property type="component" value="Chromosome"/>
</dbReference>
<feature type="transmembrane region" description="Helical" evidence="7">
    <location>
        <begin position="151"/>
        <end position="178"/>
    </location>
</feature>
<dbReference type="GO" id="GO:0005886">
    <property type="term" value="C:plasma membrane"/>
    <property type="evidence" value="ECO:0007669"/>
    <property type="project" value="UniProtKB-SubCell"/>
</dbReference>
<dbReference type="PROSITE" id="PS50928">
    <property type="entry name" value="ABC_TM1"/>
    <property type="match status" value="1"/>
</dbReference>
<feature type="domain" description="ABC transmembrane type-1" evidence="8">
    <location>
        <begin position="103"/>
        <end position="294"/>
    </location>
</feature>
<reference evidence="9 11" key="1">
    <citation type="submission" date="2017-03" db="EMBL/GenBank/DDBJ databases">
        <title>The whole genome sequencing and assembly of Lysinibacillus sphaericus DSM 28T strain.</title>
        <authorList>
            <person name="Lee Y.-J."/>
            <person name="Yi H."/>
            <person name="Bahn Y.-S."/>
            <person name="Kim J.F."/>
            <person name="Lee D.-W."/>
        </authorList>
    </citation>
    <scope>NUCLEOTIDE SEQUENCE [LARGE SCALE GENOMIC DNA]</scope>
    <source>
        <strain evidence="9 11">DSM 28</strain>
    </source>
</reference>
<comment type="similarity">
    <text evidence="7">Belongs to the binding-protein-dependent transport system permease family.</text>
</comment>
<dbReference type="InterPro" id="IPR025966">
    <property type="entry name" value="OppC_N"/>
</dbReference>
<dbReference type="Pfam" id="PF12911">
    <property type="entry name" value="OppC_N"/>
    <property type="match status" value="1"/>
</dbReference>
<dbReference type="PANTHER" id="PTHR43386:SF1">
    <property type="entry name" value="D,D-DIPEPTIDE TRANSPORT SYSTEM PERMEASE PROTEIN DDPC-RELATED"/>
    <property type="match status" value="1"/>
</dbReference>
<dbReference type="CDD" id="cd06261">
    <property type="entry name" value="TM_PBP2"/>
    <property type="match status" value="1"/>
</dbReference>
<keyword evidence="2 7" id="KW-0813">Transport</keyword>
<evidence type="ECO:0000256" key="2">
    <source>
        <dbReference type="ARBA" id="ARBA00022448"/>
    </source>
</evidence>
<keyword evidence="4 7" id="KW-0812">Transmembrane</keyword>
<dbReference type="InterPro" id="IPR053523">
    <property type="entry name" value="Oligopeptide_permease_AppC"/>
</dbReference>
<evidence type="ECO:0000256" key="7">
    <source>
        <dbReference type="RuleBase" id="RU363032"/>
    </source>
</evidence>
<feature type="transmembrane region" description="Helical" evidence="7">
    <location>
        <begin position="43"/>
        <end position="65"/>
    </location>
</feature>
<feature type="transmembrane region" description="Helical" evidence="7">
    <location>
        <begin position="274"/>
        <end position="294"/>
    </location>
</feature>
<dbReference type="InterPro" id="IPR035906">
    <property type="entry name" value="MetI-like_sf"/>
</dbReference>
<dbReference type="Pfam" id="PF00528">
    <property type="entry name" value="BPD_transp_1"/>
    <property type="match status" value="1"/>
</dbReference>
<dbReference type="EMBL" id="UFSZ01000001">
    <property type="protein sequence ID" value="SUV17299.1"/>
    <property type="molecule type" value="Genomic_DNA"/>
</dbReference>
<evidence type="ECO:0000256" key="4">
    <source>
        <dbReference type="ARBA" id="ARBA00022692"/>
    </source>
</evidence>
<dbReference type="Gene3D" id="1.10.3720.10">
    <property type="entry name" value="MetI-like"/>
    <property type="match status" value="1"/>
</dbReference>
<dbReference type="NCBIfam" id="NF045476">
    <property type="entry name" value="Opp4C"/>
    <property type="match status" value="1"/>
</dbReference>
<organism evidence="9 11">
    <name type="scientific">Lysinibacillus sphaericus</name>
    <name type="common">Bacillus sphaericus</name>
    <dbReference type="NCBI Taxonomy" id="1421"/>
    <lineage>
        <taxon>Bacteria</taxon>
        <taxon>Bacillati</taxon>
        <taxon>Bacillota</taxon>
        <taxon>Bacilli</taxon>
        <taxon>Bacillales</taxon>
        <taxon>Bacillaceae</taxon>
        <taxon>Lysinibacillus</taxon>
    </lineage>
</organism>
<dbReference type="InterPro" id="IPR000515">
    <property type="entry name" value="MetI-like"/>
</dbReference>
<sequence length="307" mass="33275">MSIFKRYFNKKQYDTEQTVTWREDSAISNTKGMFWKRFKRHKLAVMGLWFLAIVTMAAILAPIFAPFDPAEITGEFSAPPSLQHLLGTDQVGRDVLSRVIYAARVSLAVGIGAVAISAIIGTVLGLISGYFGGMIDGIVMRITDMFMSFPYILFILVVASIVGPGLTNIILILGVLGWPGIARLVRGNVLAIKQSDYVKASIALGYSTPRILFKHILPNTVAPILIYATSGVAGAILDEAALSFLGLGVQPPDASWGNMLSNAQSISILTDQPWLWIPPGIFILLTVLAINYIGDALRDALDPHNSK</sequence>
<keyword evidence="3" id="KW-1003">Cell membrane</keyword>
<name>A0A2S0K0E1_LYSSH</name>
<dbReference type="AlphaFoldDB" id="A0A2S0K0E1"/>
<evidence type="ECO:0000313" key="12">
    <source>
        <dbReference type="Proteomes" id="UP000255295"/>
    </source>
</evidence>